<dbReference type="PANTHER" id="PTHR30071:SF1">
    <property type="entry name" value="CYTOCHROME B_B6 PROTEIN-RELATED"/>
    <property type="match status" value="1"/>
</dbReference>
<feature type="transmembrane region" description="Helical" evidence="9">
    <location>
        <begin position="111"/>
        <end position="129"/>
    </location>
</feature>
<dbReference type="InterPro" id="IPR003557">
    <property type="entry name" value="Cyt_c_biogenesis_CcmC"/>
</dbReference>
<evidence type="ECO:0000313" key="11">
    <source>
        <dbReference type="EMBL" id="CAJ55007.1"/>
    </source>
</evidence>
<feature type="domain" description="Cytochrome c assembly protein" evidence="10">
    <location>
        <begin position="32"/>
        <end position="167"/>
    </location>
</feature>
<evidence type="ECO:0000256" key="8">
    <source>
        <dbReference type="ARBA" id="ARBA00023136"/>
    </source>
</evidence>
<dbReference type="GO" id="GO:0005886">
    <property type="term" value="C:plasma membrane"/>
    <property type="evidence" value="ECO:0007669"/>
    <property type="project" value="TreeGrafter"/>
</dbReference>
<dbReference type="GO" id="GO:0020037">
    <property type="term" value="F:heme binding"/>
    <property type="evidence" value="ECO:0007669"/>
    <property type="project" value="InterPro"/>
</dbReference>
<dbReference type="Pfam" id="PF01578">
    <property type="entry name" value="Cytochrom_C_asm"/>
    <property type="match status" value="1"/>
</dbReference>
<evidence type="ECO:0000256" key="5">
    <source>
        <dbReference type="ARBA" id="ARBA00022692"/>
    </source>
</evidence>
<dbReference type="EMBL" id="AM180252">
    <property type="protein sequence ID" value="CAJ55007.1"/>
    <property type="molecule type" value="Genomic_DNA"/>
</dbReference>
<comment type="function">
    <text evidence="1">Required for the export of heme to the periplasm for the biogenesis of c-type cytochromes.</text>
</comment>
<reference evidence="11 12" key="1">
    <citation type="submission" date="2005-11" db="EMBL/GenBank/DDBJ databases">
        <title>The complete genome sequence of Lawsonia intracellularis: the causative agent of proliferative enteropathy.</title>
        <authorList>
            <person name="Kaur K."/>
            <person name="Zhang Q."/>
            <person name="Beckler D."/>
            <person name="Munir S."/>
            <person name="Li L."/>
            <person name="Kinsley K."/>
            <person name="Herron L."/>
            <person name="Peterson A."/>
            <person name="May B."/>
            <person name="Singh S."/>
            <person name="Gebhart C."/>
            <person name="Kapur V."/>
        </authorList>
    </citation>
    <scope>NUCLEOTIDE SEQUENCE [LARGE SCALE GENOMIC DNA]</scope>
    <source>
        <strain evidence="11 12">PHE/MN1-00</strain>
    </source>
</reference>
<dbReference type="GO" id="GO:0017004">
    <property type="term" value="P:cytochrome complex assembly"/>
    <property type="evidence" value="ECO:0007669"/>
    <property type="project" value="UniProtKB-KW"/>
</dbReference>
<keyword evidence="12" id="KW-1185">Reference proteome</keyword>
<evidence type="ECO:0000256" key="6">
    <source>
        <dbReference type="ARBA" id="ARBA00022748"/>
    </source>
</evidence>
<dbReference type="InterPro" id="IPR002541">
    <property type="entry name" value="Cyt_c_assembly"/>
</dbReference>
<dbReference type="eggNOG" id="COG0755">
    <property type="taxonomic scope" value="Bacteria"/>
</dbReference>
<keyword evidence="6" id="KW-0201">Cytochrome c-type biogenesis</keyword>
<dbReference type="PRINTS" id="PR01386">
    <property type="entry name" value="CCMCBIOGNSIS"/>
</dbReference>
<dbReference type="Proteomes" id="UP000002430">
    <property type="component" value="Chromosome"/>
</dbReference>
<name>Q1MPS0_LAWIP</name>
<comment type="similarity">
    <text evidence="3">Belongs to the CcmC/CycZ/HelC family.</text>
</comment>
<accession>Q1MPS0</accession>
<keyword evidence="5 9" id="KW-0812">Transmembrane</keyword>
<dbReference type="PANTHER" id="PTHR30071">
    <property type="entry name" value="HEME EXPORTER PROTEIN C"/>
    <property type="match status" value="1"/>
</dbReference>
<dbReference type="KEGG" id="lip:LI0953"/>
<evidence type="ECO:0000256" key="4">
    <source>
        <dbReference type="ARBA" id="ARBA00016463"/>
    </source>
</evidence>
<dbReference type="InterPro" id="IPR045062">
    <property type="entry name" value="Cyt_c_biogenesis_CcsA/CcmC"/>
</dbReference>
<dbReference type="AlphaFoldDB" id="Q1MPS0"/>
<comment type="subcellular location">
    <subcellularLocation>
        <location evidence="2">Membrane</location>
        <topology evidence="2">Multi-pass membrane protein</topology>
    </subcellularLocation>
</comment>
<keyword evidence="8 9" id="KW-0472">Membrane</keyword>
<dbReference type="STRING" id="363253.LI0953"/>
<dbReference type="HOGENOM" id="CLU_066538_1_0_7"/>
<dbReference type="OrthoDB" id="9778550at2"/>
<feature type="transmembrane region" description="Helical" evidence="9">
    <location>
        <begin position="141"/>
        <end position="165"/>
    </location>
</feature>
<evidence type="ECO:0000256" key="1">
    <source>
        <dbReference type="ARBA" id="ARBA00002442"/>
    </source>
</evidence>
<protein>
    <recommendedName>
        <fullName evidence="4">Heme exporter protein C</fullName>
    </recommendedName>
</protein>
<evidence type="ECO:0000256" key="2">
    <source>
        <dbReference type="ARBA" id="ARBA00004141"/>
    </source>
</evidence>
<feature type="transmembrane region" description="Helical" evidence="9">
    <location>
        <begin position="185"/>
        <end position="204"/>
    </location>
</feature>
<organism evidence="11 12">
    <name type="scientific">Lawsonia intracellularis (strain PHE/MN1-00)</name>
    <dbReference type="NCBI Taxonomy" id="363253"/>
    <lineage>
        <taxon>Bacteria</taxon>
        <taxon>Pseudomonadati</taxon>
        <taxon>Thermodesulfobacteriota</taxon>
        <taxon>Desulfovibrionia</taxon>
        <taxon>Desulfovibrionales</taxon>
        <taxon>Desulfovibrionaceae</taxon>
        <taxon>Lawsonia</taxon>
    </lineage>
</organism>
<feature type="transmembrane region" description="Helical" evidence="9">
    <location>
        <begin position="47"/>
        <end position="66"/>
    </location>
</feature>
<evidence type="ECO:0000313" key="12">
    <source>
        <dbReference type="Proteomes" id="UP000002430"/>
    </source>
</evidence>
<evidence type="ECO:0000256" key="3">
    <source>
        <dbReference type="ARBA" id="ARBA00005840"/>
    </source>
</evidence>
<evidence type="ECO:0000259" key="10">
    <source>
        <dbReference type="Pfam" id="PF01578"/>
    </source>
</evidence>
<evidence type="ECO:0000256" key="7">
    <source>
        <dbReference type="ARBA" id="ARBA00022989"/>
    </source>
</evidence>
<evidence type="ECO:0000256" key="9">
    <source>
        <dbReference type="SAM" id="Phobius"/>
    </source>
</evidence>
<dbReference type="GO" id="GO:0015232">
    <property type="term" value="F:heme transmembrane transporter activity"/>
    <property type="evidence" value="ECO:0007669"/>
    <property type="project" value="InterPro"/>
</dbReference>
<dbReference type="RefSeq" id="WP_011527036.1">
    <property type="nucleotide sequence ID" value="NC_008011.1"/>
</dbReference>
<proteinExistence type="inferred from homology"/>
<feature type="transmembrane region" description="Helical" evidence="9">
    <location>
        <begin position="78"/>
        <end position="99"/>
    </location>
</feature>
<sequence>MKPLWLYTLVSLSGLGMAFCQYLIYCYAPIESELGIIQKIFYLHLPLAWWALISFFIVCIASIGYLKTRKTYWDALSGATAEIGVILSSATIITGSIWGKQSWGVWWTWDPRLTTALVLWFLYSAYLVLRQLDIPQERRSLLCSVLGIIAFLDVPLVFLSARIWRSIHPTVFASNNGGLDSEMKLTLIACIICFGFFWLCIISIRGKQYIQKERLAALTSTQIWKGK</sequence>
<gene>
    <name evidence="11" type="primary">ccmC</name>
    <name evidence="11" type="ordered locus">LI0953</name>
</gene>
<keyword evidence="7 9" id="KW-1133">Transmembrane helix</keyword>